<dbReference type="AlphaFoldDB" id="A0A843TLB8"/>
<proteinExistence type="predicted"/>
<keyword evidence="6" id="KW-1185">Reference proteome</keyword>
<dbReference type="EMBL" id="NMUH01000062">
    <property type="protein sequence ID" value="MQL70294.1"/>
    <property type="molecule type" value="Genomic_DNA"/>
</dbReference>
<keyword evidence="4" id="KW-1133">Transmembrane helix</keyword>
<feature type="compositionally biased region" description="Basic and acidic residues" evidence="3">
    <location>
        <begin position="1"/>
        <end position="16"/>
    </location>
</feature>
<comment type="subcellular location">
    <subcellularLocation>
        <location evidence="1">Membrane</location>
    </subcellularLocation>
</comment>
<accession>A0A843TLB8</accession>
<dbReference type="OrthoDB" id="1924574at2759"/>
<keyword evidence="2 4" id="KW-0472">Membrane</keyword>
<feature type="compositionally biased region" description="Basic and acidic residues" evidence="3">
    <location>
        <begin position="23"/>
        <end position="33"/>
    </location>
</feature>
<dbReference type="PANTHER" id="PTHR31234:SF42">
    <property type="entry name" value="LATE EMBRYOGENESIS ABUNDANT (LEA) HYDROXYPROLINE-RICH GLYCOPROTEIN FAMILY"/>
    <property type="match status" value="1"/>
</dbReference>
<dbReference type="PANTHER" id="PTHR31234">
    <property type="entry name" value="LATE EMBRYOGENESIS ABUNDANT (LEA) HYDROXYPROLINE-RICH GLYCOPROTEIN FAMILY"/>
    <property type="match status" value="1"/>
</dbReference>
<dbReference type="SMR" id="A0A843TLB8"/>
<gene>
    <name evidence="5" type="ORF">Taro_002588</name>
</gene>
<evidence type="ECO:0000256" key="1">
    <source>
        <dbReference type="ARBA" id="ARBA00004370"/>
    </source>
</evidence>
<evidence type="ECO:0000256" key="3">
    <source>
        <dbReference type="SAM" id="MobiDB-lite"/>
    </source>
</evidence>
<sequence length="240" mass="26262">MPDGRDLLAVARRDEQQNPSVAADHEASADKQRAPAPVPYKHTHLQGPRPQKTPFLVRATAAVCAILWLSVIVSGVAVLVVYLVFRPRSPRLEISSATLNGAYLDMGTLLNADLTILANFTNPNHKVDVSFSYLTVDLYYATTLIATRAIEPFAAASGETVIRTVHMVSSEVALATGAAQGLRKQVENELVEFRMEGTFRTRLDLGSFLHFSYWLYSTCTVVVSSPPSGVLLSSKCRTKR</sequence>
<evidence type="ECO:0000313" key="5">
    <source>
        <dbReference type="EMBL" id="MQL70294.1"/>
    </source>
</evidence>
<feature type="transmembrane region" description="Helical" evidence="4">
    <location>
        <begin position="55"/>
        <end position="85"/>
    </location>
</feature>
<evidence type="ECO:0000256" key="4">
    <source>
        <dbReference type="SAM" id="Phobius"/>
    </source>
</evidence>
<evidence type="ECO:0000313" key="6">
    <source>
        <dbReference type="Proteomes" id="UP000652761"/>
    </source>
</evidence>
<keyword evidence="4" id="KW-0812">Transmembrane</keyword>
<comment type="caution">
    <text evidence="5">The sequence shown here is derived from an EMBL/GenBank/DDBJ whole genome shotgun (WGS) entry which is preliminary data.</text>
</comment>
<feature type="region of interest" description="Disordered" evidence="3">
    <location>
        <begin position="1"/>
        <end position="47"/>
    </location>
</feature>
<evidence type="ECO:0008006" key="7">
    <source>
        <dbReference type="Google" id="ProtNLM"/>
    </source>
</evidence>
<dbReference type="GO" id="GO:0098542">
    <property type="term" value="P:defense response to other organism"/>
    <property type="evidence" value="ECO:0007669"/>
    <property type="project" value="InterPro"/>
</dbReference>
<dbReference type="Proteomes" id="UP000652761">
    <property type="component" value="Unassembled WGS sequence"/>
</dbReference>
<protein>
    <recommendedName>
        <fullName evidence="7">Late embryogenesis abundant protein LEA-2 subgroup domain-containing protein</fullName>
    </recommendedName>
</protein>
<evidence type="ECO:0000256" key="2">
    <source>
        <dbReference type="ARBA" id="ARBA00023136"/>
    </source>
</evidence>
<organism evidence="5 6">
    <name type="scientific">Colocasia esculenta</name>
    <name type="common">Wild taro</name>
    <name type="synonym">Arum esculentum</name>
    <dbReference type="NCBI Taxonomy" id="4460"/>
    <lineage>
        <taxon>Eukaryota</taxon>
        <taxon>Viridiplantae</taxon>
        <taxon>Streptophyta</taxon>
        <taxon>Embryophyta</taxon>
        <taxon>Tracheophyta</taxon>
        <taxon>Spermatophyta</taxon>
        <taxon>Magnoliopsida</taxon>
        <taxon>Liliopsida</taxon>
        <taxon>Araceae</taxon>
        <taxon>Aroideae</taxon>
        <taxon>Colocasieae</taxon>
        <taxon>Colocasia</taxon>
    </lineage>
</organism>
<reference evidence="5" key="1">
    <citation type="submission" date="2017-07" db="EMBL/GenBank/DDBJ databases">
        <title>Taro Niue Genome Assembly and Annotation.</title>
        <authorList>
            <person name="Atibalentja N."/>
            <person name="Keating K."/>
            <person name="Fields C.J."/>
        </authorList>
    </citation>
    <scope>NUCLEOTIDE SEQUENCE</scope>
    <source>
        <strain evidence="5">Niue_2</strain>
        <tissue evidence="5">Leaf</tissue>
    </source>
</reference>
<name>A0A843TLB8_COLES</name>
<dbReference type="GO" id="GO:0005886">
    <property type="term" value="C:plasma membrane"/>
    <property type="evidence" value="ECO:0007669"/>
    <property type="project" value="TreeGrafter"/>
</dbReference>
<dbReference type="InterPro" id="IPR044839">
    <property type="entry name" value="NDR1-like"/>
</dbReference>